<dbReference type="OrthoDB" id="869058at2"/>
<feature type="compositionally biased region" description="Pro residues" evidence="1">
    <location>
        <begin position="29"/>
        <end position="45"/>
    </location>
</feature>
<feature type="region of interest" description="Disordered" evidence="1">
    <location>
        <begin position="1"/>
        <end position="52"/>
    </location>
</feature>
<protein>
    <recommendedName>
        <fullName evidence="4">Ppx/GppA phosphatase domain-containing protein</fullName>
    </recommendedName>
</protein>
<organism evidence="2 3">
    <name type="scientific">Hymenobacter gummosus</name>
    <dbReference type="NCBI Taxonomy" id="1776032"/>
    <lineage>
        <taxon>Bacteria</taxon>
        <taxon>Pseudomonadati</taxon>
        <taxon>Bacteroidota</taxon>
        <taxon>Cytophagia</taxon>
        <taxon>Cytophagales</taxon>
        <taxon>Hymenobacteraceae</taxon>
        <taxon>Hymenobacter</taxon>
    </lineage>
</organism>
<evidence type="ECO:0008006" key="4">
    <source>
        <dbReference type="Google" id="ProtNLM"/>
    </source>
</evidence>
<gene>
    <name evidence="2" type="ORF">EJV47_22125</name>
</gene>
<dbReference type="EMBL" id="RXOF01000016">
    <property type="protein sequence ID" value="RTQ46343.1"/>
    <property type="molecule type" value="Genomic_DNA"/>
</dbReference>
<feature type="compositionally biased region" description="Low complexity" evidence="1">
    <location>
        <begin position="10"/>
        <end position="28"/>
    </location>
</feature>
<evidence type="ECO:0000313" key="2">
    <source>
        <dbReference type="EMBL" id="RTQ46343.1"/>
    </source>
</evidence>
<keyword evidence="3" id="KW-1185">Reference proteome</keyword>
<sequence length="327" mass="34226">MTLYGEVSQTPANAAAATATASTAKATPAPAPAVTPEPAPKPEPAPVAKAAPAAKPAAPASFTFRPTAPVGGKLKGVVELGASGFNSFIVRIDQQRNWQLEKSEFGNSLVMENMATEDDIRKGLKTYIGQMLDYGVGGRDIHFVVSSGAMAASGTQKIIKSLKALNYVVITVTPEREAALGLRAALPAAYADKAFLTDMGSGNTKLAWLEDGTVKTAETYGSKYYQANTPATTVAADVQAKATPIPAELRGTCFIIGGIPYELAKPARQGTERYTVLQAPGSYAALNGAKAQAGVNIYQALAQTTGCQQFVFDWDANFTIGYLLTLP</sequence>
<comment type="caution">
    <text evidence="2">The sequence shown here is derived from an EMBL/GenBank/DDBJ whole genome shotgun (WGS) entry which is preliminary data.</text>
</comment>
<dbReference type="AlphaFoldDB" id="A0A431TX82"/>
<dbReference type="Proteomes" id="UP000282184">
    <property type="component" value="Unassembled WGS sequence"/>
</dbReference>
<reference evidence="2 3" key="1">
    <citation type="submission" date="2018-12" db="EMBL/GenBank/DDBJ databases">
        <title>Hymenobacter gummosus sp. nov., isolated from a spring.</title>
        <authorList>
            <person name="Nie L."/>
        </authorList>
    </citation>
    <scope>NUCLEOTIDE SEQUENCE [LARGE SCALE GENOMIC DNA]</scope>
    <source>
        <strain evidence="2 3">KCTC 52166</strain>
    </source>
</reference>
<accession>A0A431TX82</accession>
<name>A0A431TX82_9BACT</name>
<proteinExistence type="predicted"/>
<evidence type="ECO:0000256" key="1">
    <source>
        <dbReference type="SAM" id="MobiDB-lite"/>
    </source>
</evidence>
<evidence type="ECO:0000313" key="3">
    <source>
        <dbReference type="Proteomes" id="UP000282184"/>
    </source>
</evidence>